<evidence type="ECO:0000256" key="1">
    <source>
        <dbReference type="SAM" id="MobiDB-lite"/>
    </source>
</evidence>
<accession>A0A0K1PMR7</accession>
<organism evidence="2 3">
    <name type="scientific">Labilithrix luteola</name>
    <dbReference type="NCBI Taxonomy" id="1391654"/>
    <lineage>
        <taxon>Bacteria</taxon>
        <taxon>Pseudomonadati</taxon>
        <taxon>Myxococcota</taxon>
        <taxon>Polyangia</taxon>
        <taxon>Polyangiales</taxon>
        <taxon>Labilitrichaceae</taxon>
        <taxon>Labilithrix</taxon>
    </lineage>
</organism>
<dbReference type="KEGG" id="llu:AKJ09_01482"/>
<dbReference type="STRING" id="1391654.AKJ09_01482"/>
<feature type="compositionally biased region" description="Pro residues" evidence="1">
    <location>
        <begin position="126"/>
        <end position="136"/>
    </location>
</feature>
<feature type="region of interest" description="Disordered" evidence="1">
    <location>
        <begin position="120"/>
        <end position="143"/>
    </location>
</feature>
<dbReference type="EMBL" id="CP012333">
    <property type="protein sequence ID" value="AKU94818.1"/>
    <property type="molecule type" value="Genomic_DNA"/>
</dbReference>
<protein>
    <submittedName>
        <fullName evidence="2">Uncharacterized protein</fullName>
    </submittedName>
</protein>
<evidence type="ECO:0000313" key="2">
    <source>
        <dbReference type="EMBL" id="AKU94818.1"/>
    </source>
</evidence>
<proteinExistence type="predicted"/>
<gene>
    <name evidence="2" type="ORF">AKJ09_01482</name>
</gene>
<reference evidence="2 3" key="1">
    <citation type="submission" date="2015-08" db="EMBL/GenBank/DDBJ databases">
        <authorList>
            <person name="Babu N.S."/>
            <person name="Beckwith C.J."/>
            <person name="Beseler K.G."/>
            <person name="Brison A."/>
            <person name="Carone J.V."/>
            <person name="Caskin T.P."/>
            <person name="Diamond M."/>
            <person name="Durham M.E."/>
            <person name="Foxe J.M."/>
            <person name="Go M."/>
            <person name="Henderson B.A."/>
            <person name="Jones I.B."/>
            <person name="McGettigan J.A."/>
            <person name="Micheletti S.J."/>
            <person name="Nasrallah M.E."/>
            <person name="Ortiz D."/>
            <person name="Piller C.R."/>
            <person name="Privatt S.R."/>
            <person name="Schneider S.L."/>
            <person name="Sharp S."/>
            <person name="Smith T.C."/>
            <person name="Stanton J.D."/>
            <person name="Ullery H.E."/>
            <person name="Wilson R.J."/>
            <person name="Serrano M.G."/>
            <person name="Buck G."/>
            <person name="Lee V."/>
            <person name="Wang Y."/>
            <person name="Carvalho R."/>
            <person name="Voegtly L."/>
            <person name="Shi R."/>
            <person name="Duckworth R."/>
            <person name="Johnson A."/>
            <person name="Loviza R."/>
            <person name="Walstead R."/>
            <person name="Shah Z."/>
            <person name="Kiflezghi M."/>
            <person name="Wade K."/>
            <person name="Ball S.L."/>
            <person name="Bradley K.W."/>
            <person name="Asai D.J."/>
            <person name="Bowman C.A."/>
            <person name="Russell D.A."/>
            <person name="Pope W.H."/>
            <person name="Jacobs-Sera D."/>
            <person name="Hendrix R.W."/>
            <person name="Hatfull G.F."/>
        </authorList>
    </citation>
    <scope>NUCLEOTIDE SEQUENCE [LARGE SCALE GENOMIC DNA]</scope>
    <source>
        <strain evidence="2 3">DSM 27648</strain>
    </source>
</reference>
<dbReference type="AlphaFoldDB" id="A0A0K1PMR7"/>
<sequence>MTFASQAYANAAFASDESEPSPSVEAISVAYTADGACPTKERFLASVRRYTTKWKETEANGSARSFDVRFVTTRTGVAGKLVVRTADGRSSTRELPGPECDGVARAVAIIMAVAIDPRALGAAPTDEPPPEAPPEPTADTVPPADVVTVAEPRRADRVAPPVAPKPPSKKKDVVRFAVEAGAELTSIVTGTAIPVFDAGVEMRFDLGRSVPAWLAPSVGLALRQSLPSETKVPGGSSEALWSAAAIRLCPLRVAVGRFELVPCAEANVGILRVEARGVADARRTATAWFDRGGSLRATFRLGERWAIGADAVVTAPVTRNRYTLANGDFVSQAPVVGVTGGLFGALRL</sequence>
<name>A0A0K1PMR7_9BACT</name>
<evidence type="ECO:0000313" key="3">
    <source>
        <dbReference type="Proteomes" id="UP000064967"/>
    </source>
</evidence>
<keyword evidence="3" id="KW-1185">Reference proteome</keyword>
<dbReference type="Proteomes" id="UP000064967">
    <property type="component" value="Chromosome"/>
</dbReference>